<name>A0ABS9CCE0_9FLAO</name>
<accession>A0ABS9CCE0</accession>
<protein>
    <submittedName>
        <fullName evidence="1">Uncharacterized protein</fullName>
    </submittedName>
</protein>
<sequence length="245" mass="28953">MENLERNLSCEEIKLNLIQEICNKSCEAILRERDLKDNFFKFYEKRINYAKMSFLSKSSISKHPKNMYDIYKMLYDSDPQNPSALTKVFCIKANELNYKNGLIIHLAFFEGKFELIFEDELEKKYYTILDMSNLKEINDNDFRQCIANYEVNLGTYTDRILETISFGKYKNNTRIINIPFNGNFDFEPINANTYIEFYPAVSANYNLRFSLMIRLIDMDNSSQIPSDSNFQDIYYDDFCLKPPGC</sequence>
<dbReference type="EMBL" id="JACSGT010000003">
    <property type="protein sequence ID" value="MCF2221814.1"/>
    <property type="molecule type" value="Genomic_DNA"/>
</dbReference>
<comment type="caution">
    <text evidence="1">The sequence shown here is derived from an EMBL/GenBank/DDBJ whole genome shotgun (WGS) entry which is preliminary data.</text>
</comment>
<evidence type="ECO:0000313" key="2">
    <source>
        <dbReference type="Proteomes" id="UP001430374"/>
    </source>
</evidence>
<reference evidence="1" key="1">
    <citation type="submission" date="2021-08" db="EMBL/GenBank/DDBJ databases">
        <title>Complete genome sequence of Chryseobacterium sp strain PS-8.</title>
        <authorList>
            <person name="Das S.K."/>
        </authorList>
    </citation>
    <scope>NUCLEOTIDE SEQUENCE</scope>
    <source>
        <strain evidence="1">PS-8</strain>
    </source>
</reference>
<proteinExistence type="predicted"/>
<dbReference type="RefSeq" id="WP_235133029.1">
    <property type="nucleotide sequence ID" value="NZ_JACSGT010000003.1"/>
</dbReference>
<keyword evidence="2" id="KW-1185">Reference proteome</keyword>
<organism evidence="1 2">
    <name type="scientific">Chryseobacterium indicum</name>
    <dbReference type="NCBI Taxonomy" id="2766954"/>
    <lineage>
        <taxon>Bacteria</taxon>
        <taxon>Pseudomonadati</taxon>
        <taxon>Bacteroidota</taxon>
        <taxon>Flavobacteriia</taxon>
        <taxon>Flavobacteriales</taxon>
        <taxon>Weeksellaceae</taxon>
        <taxon>Chryseobacterium group</taxon>
        <taxon>Chryseobacterium</taxon>
    </lineage>
</organism>
<gene>
    <name evidence="1" type="ORF">H9Q08_21365</name>
</gene>
<evidence type="ECO:0000313" key="1">
    <source>
        <dbReference type="EMBL" id="MCF2221814.1"/>
    </source>
</evidence>
<dbReference type="Proteomes" id="UP001430374">
    <property type="component" value="Unassembled WGS sequence"/>
</dbReference>